<keyword evidence="4" id="KW-0862">Zinc</keyword>
<gene>
    <name evidence="11" type="ORF">EGW08_008157</name>
</gene>
<feature type="domain" description="B box-type" evidence="10">
    <location>
        <begin position="150"/>
        <end position="200"/>
    </location>
</feature>
<dbReference type="SMART" id="SM00184">
    <property type="entry name" value="RING"/>
    <property type="match status" value="1"/>
</dbReference>
<keyword evidence="1" id="KW-0479">Metal-binding</keyword>
<protein>
    <recommendedName>
        <fullName evidence="13">RING-type domain-containing protein</fullName>
    </recommendedName>
</protein>
<dbReference type="SUPFAM" id="SSF57850">
    <property type="entry name" value="RING/U-box"/>
    <property type="match status" value="1"/>
</dbReference>
<dbReference type="Gene3D" id="3.30.40.10">
    <property type="entry name" value="Zinc/RING finger domain, C3HC4 (zinc finger)"/>
    <property type="match status" value="1"/>
</dbReference>
<evidence type="ECO:0000256" key="3">
    <source>
        <dbReference type="ARBA" id="ARBA00022771"/>
    </source>
</evidence>
<dbReference type="SUPFAM" id="SSF101898">
    <property type="entry name" value="NHL repeat"/>
    <property type="match status" value="1"/>
</dbReference>
<dbReference type="PROSITE" id="PS00518">
    <property type="entry name" value="ZF_RING_1"/>
    <property type="match status" value="1"/>
</dbReference>
<evidence type="ECO:0000259" key="9">
    <source>
        <dbReference type="PROSITE" id="PS50089"/>
    </source>
</evidence>
<dbReference type="InterPro" id="IPR047153">
    <property type="entry name" value="TRIM45/56/19-like"/>
</dbReference>
<feature type="region of interest" description="Disordered" evidence="8">
    <location>
        <begin position="1"/>
        <end position="35"/>
    </location>
</feature>
<feature type="domain" description="RING-type" evidence="9">
    <location>
        <begin position="64"/>
        <end position="111"/>
    </location>
</feature>
<evidence type="ECO:0000313" key="11">
    <source>
        <dbReference type="EMBL" id="RUS84045.1"/>
    </source>
</evidence>
<dbReference type="AlphaFoldDB" id="A0A433TR21"/>
<dbReference type="PROSITE" id="PS50089">
    <property type="entry name" value="ZF_RING_2"/>
    <property type="match status" value="1"/>
</dbReference>
<evidence type="ECO:0000313" key="12">
    <source>
        <dbReference type="Proteomes" id="UP000271974"/>
    </source>
</evidence>
<dbReference type="Pfam" id="PF12126">
    <property type="entry name" value="PML_CC"/>
    <property type="match status" value="1"/>
</dbReference>
<name>A0A433TR21_ELYCH</name>
<proteinExistence type="predicted"/>
<dbReference type="SUPFAM" id="SSF57845">
    <property type="entry name" value="B-box zinc-binding domain"/>
    <property type="match status" value="1"/>
</dbReference>
<evidence type="ECO:0000256" key="1">
    <source>
        <dbReference type="ARBA" id="ARBA00022723"/>
    </source>
</evidence>
<dbReference type="EMBL" id="RQTK01000219">
    <property type="protein sequence ID" value="RUS84045.1"/>
    <property type="molecule type" value="Genomic_DNA"/>
</dbReference>
<dbReference type="Pfam" id="PF00643">
    <property type="entry name" value="zf-B_box"/>
    <property type="match status" value="1"/>
</dbReference>
<dbReference type="InterPro" id="IPR013083">
    <property type="entry name" value="Znf_RING/FYVE/PHD"/>
</dbReference>
<dbReference type="GO" id="GO:0008270">
    <property type="term" value="F:zinc ion binding"/>
    <property type="evidence" value="ECO:0007669"/>
    <property type="project" value="UniProtKB-KW"/>
</dbReference>
<dbReference type="InterPro" id="IPR001258">
    <property type="entry name" value="NHL_repeat"/>
</dbReference>
<evidence type="ECO:0000256" key="7">
    <source>
        <dbReference type="SAM" id="Coils"/>
    </source>
</evidence>
<dbReference type="OrthoDB" id="6049135at2759"/>
<comment type="caution">
    <text evidence="11">The sequence shown here is derived from an EMBL/GenBank/DDBJ whole genome shotgun (WGS) entry which is preliminary data.</text>
</comment>
<dbReference type="InterPro" id="IPR000315">
    <property type="entry name" value="Znf_B-box"/>
</dbReference>
<feature type="domain" description="B box-type" evidence="10">
    <location>
        <begin position="220"/>
        <end position="257"/>
    </location>
</feature>
<dbReference type="Gene3D" id="3.30.160.60">
    <property type="entry name" value="Classic Zinc Finger"/>
    <property type="match status" value="1"/>
</dbReference>
<dbReference type="Pfam" id="PF01436">
    <property type="entry name" value="NHL"/>
    <property type="match status" value="1"/>
</dbReference>
<dbReference type="InterPro" id="IPR001841">
    <property type="entry name" value="Znf_RING"/>
</dbReference>
<evidence type="ECO:0000256" key="5">
    <source>
        <dbReference type="PROSITE-ProRule" id="PRU00024"/>
    </source>
</evidence>
<dbReference type="Gene3D" id="2.120.10.30">
    <property type="entry name" value="TolB, C-terminal domain"/>
    <property type="match status" value="1"/>
</dbReference>
<dbReference type="PANTHER" id="PTHR25462:SF296">
    <property type="entry name" value="MEIOTIC P26, ISOFORM F"/>
    <property type="match status" value="1"/>
</dbReference>
<keyword evidence="12" id="KW-1185">Reference proteome</keyword>
<feature type="repeat" description="NHL" evidence="6">
    <location>
        <begin position="602"/>
        <end position="632"/>
    </location>
</feature>
<evidence type="ECO:0000259" key="10">
    <source>
        <dbReference type="PROSITE" id="PS50119"/>
    </source>
</evidence>
<keyword evidence="3 5" id="KW-0863">Zinc-finger</keyword>
<dbReference type="PROSITE" id="PS50119">
    <property type="entry name" value="ZF_BBOX"/>
    <property type="match status" value="2"/>
</dbReference>
<evidence type="ECO:0000256" key="8">
    <source>
        <dbReference type="SAM" id="MobiDB-lite"/>
    </source>
</evidence>
<evidence type="ECO:0000256" key="4">
    <source>
        <dbReference type="ARBA" id="ARBA00022833"/>
    </source>
</evidence>
<dbReference type="Gene3D" id="4.10.830.40">
    <property type="match status" value="1"/>
</dbReference>
<dbReference type="CDD" id="cd19756">
    <property type="entry name" value="Bbox2"/>
    <property type="match status" value="1"/>
</dbReference>
<feature type="coiled-coil region" evidence="7">
    <location>
        <begin position="300"/>
        <end position="346"/>
    </location>
</feature>
<organism evidence="11 12">
    <name type="scientific">Elysia chlorotica</name>
    <name type="common">Eastern emerald elysia</name>
    <name type="synonym">Sea slug</name>
    <dbReference type="NCBI Taxonomy" id="188477"/>
    <lineage>
        <taxon>Eukaryota</taxon>
        <taxon>Metazoa</taxon>
        <taxon>Spiralia</taxon>
        <taxon>Lophotrochozoa</taxon>
        <taxon>Mollusca</taxon>
        <taxon>Gastropoda</taxon>
        <taxon>Heterobranchia</taxon>
        <taxon>Euthyneura</taxon>
        <taxon>Panpulmonata</taxon>
        <taxon>Sacoglossa</taxon>
        <taxon>Placobranchoidea</taxon>
        <taxon>Plakobranchidae</taxon>
        <taxon>Elysia</taxon>
    </lineage>
</organism>
<evidence type="ECO:0008006" key="13">
    <source>
        <dbReference type="Google" id="ProtNLM"/>
    </source>
</evidence>
<dbReference type="Proteomes" id="UP000271974">
    <property type="component" value="Unassembled WGS sequence"/>
</dbReference>
<sequence>MEENNRTHGLLRDAQMDGGNNSQDELQLGNGRATKMATVGAERETGTPPPDPPQAAMPDVLALCPICQVPCVFPRLMPCYHTVCSACLDMRITSQISSDKDVNVFPCPVCSSPTKLPYPTGNQPGHPNYADRFELDGFIEKMSNVLSAFKDRKTCDLCQRRNISELASDWCMECLDAMCQGCLKVHLSGKTTRDHTVMSLGELRKLSLASVMRRGVPQACRTHTGETVRFYCLDCRVPVCVQCLTRSHRKCERCLPLEQAMTSMDDAVADVIVRMRSVTSGENGGPGGGGSDVNLFHSSAQSLEESVREAEEKIRSLANHLRQAVTEREQELLERLHSVASQLQEKVGDFRNLPSSREDDLRTIRSAHARLEVLMKYGSDVEVLDMYEAVQGPLSRLEGTEADTSGGTEDEVYLTVKFSPDELVQAFRQDFHSLGEITVQDSSSDEGQAAWGVAVTESDDIIVVDCRNRRVQKFGCSGDLLDHIQVSTEPRDVTCCGRSQNLKLRGGEGEEEVAVLLSGKQVYIITVSDKMALKRRFKTSKQYDSIAYSQNSSPLSGSTKSSMSGFFLVSSLEECCVDIISTEGDVINTFGGENPSSEKPLFMTPRYVAITKEGHFAVSDSGQNCVVCFTQNGGAEFRYAPDGSHNITCAQGVCGDRFGNLFVADYGSSRVHMVTSDGGFER</sequence>
<keyword evidence="2" id="KW-0677">Repeat</keyword>
<dbReference type="PANTHER" id="PTHR25462">
    <property type="entry name" value="BONUS, ISOFORM C-RELATED"/>
    <property type="match status" value="1"/>
</dbReference>
<reference evidence="11 12" key="1">
    <citation type="submission" date="2019-01" db="EMBL/GenBank/DDBJ databases">
        <title>A draft genome assembly of the solar-powered sea slug Elysia chlorotica.</title>
        <authorList>
            <person name="Cai H."/>
            <person name="Li Q."/>
            <person name="Fang X."/>
            <person name="Li J."/>
            <person name="Curtis N.E."/>
            <person name="Altenburger A."/>
            <person name="Shibata T."/>
            <person name="Feng M."/>
            <person name="Maeda T."/>
            <person name="Schwartz J.A."/>
            <person name="Shigenobu S."/>
            <person name="Lundholm N."/>
            <person name="Nishiyama T."/>
            <person name="Yang H."/>
            <person name="Hasebe M."/>
            <person name="Li S."/>
            <person name="Pierce S.K."/>
            <person name="Wang J."/>
        </authorList>
    </citation>
    <scope>NUCLEOTIDE SEQUENCE [LARGE SCALE GENOMIC DNA]</scope>
    <source>
        <strain evidence="11">EC2010</strain>
        <tissue evidence="11">Whole organism of an adult</tissue>
    </source>
</reference>
<dbReference type="InterPro" id="IPR021978">
    <property type="entry name" value="PML-like_CC"/>
</dbReference>
<dbReference type="InterPro" id="IPR017907">
    <property type="entry name" value="Znf_RING_CS"/>
</dbReference>
<keyword evidence="7" id="KW-0175">Coiled coil</keyword>
<dbReference type="STRING" id="188477.A0A433TR21"/>
<evidence type="ECO:0000256" key="6">
    <source>
        <dbReference type="PROSITE-ProRule" id="PRU00504"/>
    </source>
</evidence>
<dbReference type="SMART" id="SM00336">
    <property type="entry name" value="BBOX"/>
    <property type="match status" value="2"/>
</dbReference>
<dbReference type="PROSITE" id="PS51125">
    <property type="entry name" value="NHL"/>
    <property type="match status" value="2"/>
</dbReference>
<feature type="repeat" description="NHL" evidence="6">
    <location>
        <begin position="451"/>
        <end position="477"/>
    </location>
</feature>
<evidence type="ECO:0000256" key="2">
    <source>
        <dbReference type="ARBA" id="ARBA00022737"/>
    </source>
</evidence>
<feature type="compositionally biased region" description="Basic and acidic residues" evidence="8">
    <location>
        <begin position="1"/>
        <end position="15"/>
    </location>
</feature>
<dbReference type="InterPro" id="IPR011042">
    <property type="entry name" value="6-blade_b-propeller_TolB-like"/>
</dbReference>
<dbReference type="CDD" id="cd19757">
    <property type="entry name" value="Bbox1"/>
    <property type="match status" value="1"/>
</dbReference>
<accession>A0A433TR21</accession>